<feature type="modified residue" description="4-aspartylphosphate" evidence="2">
    <location>
        <position position="55"/>
    </location>
</feature>
<protein>
    <submittedName>
        <fullName evidence="4">Response regulator receiver domain-containing protein</fullName>
    </submittedName>
</protein>
<dbReference type="Gene3D" id="3.40.50.2300">
    <property type="match status" value="1"/>
</dbReference>
<evidence type="ECO:0000313" key="4">
    <source>
        <dbReference type="EMBL" id="ROR03239.1"/>
    </source>
</evidence>
<dbReference type="SUPFAM" id="SSF52172">
    <property type="entry name" value="CheY-like"/>
    <property type="match status" value="1"/>
</dbReference>
<dbReference type="PANTHER" id="PTHR44591:SF3">
    <property type="entry name" value="RESPONSE REGULATORY DOMAIN-CONTAINING PROTEIN"/>
    <property type="match status" value="1"/>
</dbReference>
<organism evidence="4 5">
    <name type="scientific">Desulfosoma caldarium</name>
    <dbReference type="NCBI Taxonomy" id="610254"/>
    <lineage>
        <taxon>Bacteria</taxon>
        <taxon>Pseudomonadati</taxon>
        <taxon>Thermodesulfobacteriota</taxon>
        <taxon>Syntrophobacteria</taxon>
        <taxon>Syntrophobacterales</taxon>
        <taxon>Syntrophobacteraceae</taxon>
        <taxon>Desulfosoma</taxon>
    </lineage>
</organism>
<dbReference type="AlphaFoldDB" id="A0A3N1VMF5"/>
<dbReference type="PROSITE" id="PS50110">
    <property type="entry name" value="RESPONSE_REGULATORY"/>
    <property type="match status" value="1"/>
</dbReference>
<comment type="caution">
    <text evidence="4">The sequence shown here is derived from an EMBL/GenBank/DDBJ whole genome shotgun (WGS) entry which is preliminary data.</text>
</comment>
<dbReference type="InterPro" id="IPR011006">
    <property type="entry name" value="CheY-like_superfamily"/>
</dbReference>
<gene>
    <name evidence="4" type="ORF">EDC27_0501</name>
</gene>
<dbReference type="InterPro" id="IPR050595">
    <property type="entry name" value="Bact_response_regulator"/>
</dbReference>
<dbReference type="EMBL" id="RJVA01000009">
    <property type="protein sequence ID" value="ROR03239.1"/>
    <property type="molecule type" value="Genomic_DNA"/>
</dbReference>
<name>A0A3N1VMF5_9BACT</name>
<dbReference type="Pfam" id="PF00072">
    <property type="entry name" value="Response_reg"/>
    <property type="match status" value="1"/>
</dbReference>
<dbReference type="SMART" id="SM00448">
    <property type="entry name" value="REC"/>
    <property type="match status" value="1"/>
</dbReference>
<keyword evidence="5" id="KW-1185">Reference proteome</keyword>
<dbReference type="GO" id="GO:0000160">
    <property type="term" value="P:phosphorelay signal transduction system"/>
    <property type="evidence" value="ECO:0007669"/>
    <property type="project" value="InterPro"/>
</dbReference>
<sequence length="134" mass="15024">MSTAKKILVIDDDPEICQAMETILGDNGYEVYAATDTVRGEALLQERQPDLLILDIMMATMHEGLDFAAKIKKKEGPYGLPILIVSGRPSSEKGYQRSVEEDLDWIAADIFMEKPVDPEDLLRNVETLLSRRKA</sequence>
<dbReference type="OrthoDB" id="9786548at2"/>
<evidence type="ECO:0000259" key="3">
    <source>
        <dbReference type="PROSITE" id="PS50110"/>
    </source>
</evidence>
<keyword evidence="1 2" id="KW-0597">Phosphoprotein</keyword>
<evidence type="ECO:0000256" key="2">
    <source>
        <dbReference type="PROSITE-ProRule" id="PRU00169"/>
    </source>
</evidence>
<reference evidence="4 5" key="1">
    <citation type="submission" date="2018-11" db="EMBL/GenBank/DDBJ databases">
        <title>Genomic Encyclopedia of Type Strains, Phase IV (KMG-IV): sequencing the most valuable type-strain genomes for metagenomic binning, comparative biology and taxonomic classification.</title>
        <authorList>
            <person name="Goeker M."/>
        </authorList>
    </citation>
    <scope>NUCLEOTIDE SEQUENCE [LARGE SCALE GENOMIC DNA]</scope>
    <source>
        <strain evidence="4 5">DSM 22027</strain>
    </source>
</reference>
<dbReference type="RefSeq" id="WP_123289028.1">
    <property type="nucleotide sequence ID" value="NZ_RJVA01000009.1"/>
</dbReference>
<dbReference type="PANTHER" id="PTHR44591">
    <property type="entry name" value="STRESS RESPONSE REGULATOR PROTEIN 1"/>
    <property type="match status" value="1"/>
</dbReference>
<dbReference type="Proteomes" id="UP000276223">
    <property type="component" value="Unassembled WGS sequence"/>
</dbReference>
<proteinExistence type="predicted"/>
<evidence type="ECO:0000256" key="1">
    <source>
        <dbReference type="ARBA" id="ARBA00022553"/>
    </source>
</evidence>
<dbReference type="InterPro" id="IPR001789">
    <property type="entry name" value="Sig_transdc_resp-reg_receiver"/>
</dbReference>
<feature type="domain" description="Response regulatory" evidence="3">
    <location>
        <begin position="6"/>
        <end position="129"/>
    </location>
</feature>
<evidence type="ECO:0000313" key="5">
    <source>
        <dbReference type="Proteomes" id="UP000276223"/>
    </source>
</evidence>
<accession>A0A3N1VMF5</accession>
<dbReference type="CDD" id="cd00156">
    <property type="entry name" value="REC"/>
    <property type="match status" value="1"/>
</dbReference>